<dbReference type="Proteomes" id="UP001500707">
    <property type="component" value="Unassembled WGS sequence"/>
</dbReference>
<sequence>MTRKLPPFVTFTTGPQLLIDEGLVESITPDGLRYIARKDKRWPFGDQPGRHPYVMVGNARTMETGVFLEFFKAGPPRGGRGPNTKA</sequence>
<gene>
    <name evidence="1" type="ORF">GCM10022295_85390</name>
</gene>
<dbReference type="RefSeq" id="WP_346186302.1">
    <property type="nucleotide sequence ID" value="NZ_BAABCE010000027.1"/>
</dbReference>
<comment type="caution">
    <text evidence="1">The sequence shown here is derived from an EMBL/GenBank/DDBJ whole genome shotgun (WGS) entry which is preliminary data.</text>
</comment>
<accession>A0ABP6YT91</accession>
<dbReference type="EMBL" id="BAABCE010000027">
    <property type="protein sequence ID" value="GAA3590671.1"/>
    <property type="molecule type" value="Genomic_DNA"/>
</dbReference>
<protein>
    <submittedName>
        <fullName evidence="1">Uncharacterized protein</fullName>
    </submittedName>
</protein>
<evidence type="ECO:0000313" key="2">
    <source>
        <dbReference type="Proteomes" id="UP001500707"/>
    </source>
</evidence>
<name>A0ABP6YT91_9ACTN</name>
<keyword evidence="2" id="KW-1185">Reference proteome</keyword>
<proteinExistence type="predicted"/>
<evidence type="ECO:0000313" key="1">
    <source>
        <dbReference type="EMBL" id="GAA3590671.1"/>
    </source>
</evidence>
<organism evidence="1 2">
    <name type="scientific">Streptomyces osmaniensis</name>
    <dbReference type="NCBI Taxonomy" id="593134"/>
    <lineage>
        <taxon>Bacteria</taxon>
        <taxon>Bacillati</taxon>
        <taxon>Actinomycetota</taxon>
        <taxon>Actinomycetes</taxon>
        <taxon>Kitasatosporales</taxon>
        <taxon>Streptomycetaceae</taxon>
        <taxon>Streptomyces</taxon>
    </lineage>
</organism>
<reference evidence="2" key="1">
    <citation type="journal article" date="2019" name="Int. J. Syst. Evol. Microbiol.">
        <title>The Global Catalogue of Microorganisms (GCM) 10K type strain sequencing project: providing services to taxonomists for standard genome sequencing and annotation.</title>
        <authorList>
            <consortium name="The Broad Institute Genomics Platform"/>
            <consortium name="The Broad Institute Genome Sequencing Center for Infectious Disease"/>
            <person name="Wu L."/>
            <person name="Ma J."/>
        </authorList>
    </citation>
    <scope>NUCLEOTIDE SEQUENCE [LARGE SCALE GENOMIC DNA]</scope>
    <source>
        <strain evidence="2">JCM 17656</strain>
    </source>
</reference>